<dbReference type="InterPro" id="IPR052895">
    <property type="entry name" value="HetReg/Transcr_Mod"/>
</dbReference>
<name>A0A6G1HIQ1_9PEZI</name>
<evidence type="ECO:0000313" key="4">
    <source>
        <dbReference type="Proteomes" id="UP000799640"/>
    </source>
</evidence>
<organism evidence="3 4">
    <name type="scientific">Trichodelitschia bisporula</name>
    <dbReference type="NCBI Taxonomy" id="703511"/>
    <lineage>
        <taxon>Eukaryota</taxon>
        <taxon>Fungi</taxon>
        <taxon>Dikarya</taxon>
        <taxon>Ascomycota</taxon>
        <taxon>Pezizomycotina</taxon>
        <taxon>Dothideomycetes</taxon>
        <taxon>Dothideomycetes incertae sedis</taxon>
        <taxon>Phaeotrichales</taxon>
        <taxon>Phaeotrichaceae</taxon>
        <taxon>Trichodelitschia</taxon>
    </lineage>
</organism>
<evidence type="ECO:0000313" key="3">
    <source>
        <dbReference type="EMBL" id="KAF2395739.1"/>
    </source>
</evidence>
<dbReference type="InterPro" id="IPR010730">
    <property type="entry name" value="HET"/>
</dbReference>
<dbReference type="PANTHER" id="PTHR24148:SF64">
    <property type="entry name" value="HETEROKARYON INCOMPATIBILITY DOMAIN-CONTAINING PROTEIN"/>
    <property type="match status" value="1"/>
</dbReference>
<dbReference type="EMBL" id="ML996711">
    <property type="protein sequence ID" value="KAF2395739.1"/>
    <property type="molecule type" value="Genomic_DNA"/>
</dbReference>
<dbReference type="AlphaFoldDB" id="A0A6G1HIQ1"/>
<evidence type="ECO:0000256" key="1">
    <source>
        <dbReference type="SAM" id="MobiDB-lite"/>
    </source>
</evidence>
<feature type="domain" description="Heterokaryon incompatibility" evidence="2">
    <location>
        <begin position="151"/>
        <end position="200"/>
    </location>
</feature>
<evidence type="ECO:0000259" key="2">
    <source>
        <dbReference type="Pfam" id="PF06985"/>
    </source>
</evidence>
<gene>
    <name evidence="3" type="ORF">EJ06DRAFT_560433</name>
</gene>
<reference evidence="3" key="1">
    <citation type="journal article" date="2020" name="Stud. Mycol.">
        <title>101 Dothideomycetes genomes: a test case for predicting lifestyles and emergence of pathogens.</title>
        <authorList>
            <person name="Haridas S."/>
            <person name="Albert R."/>
            <person name="Binder M."/>
            <person name="Bloem J."/>
            <person name="Labutti K."/>
            <person name="Salamov A."/>
            <person name="Andreopoulos B."/>
            <person name="Baker S."/>
            <person name="Barry K."/>
            <person name="Bills G."/>
            <person name="Bluhm B."/>
            <person name="Cannon C."/>
            <person name="Castanera R."/>
            <person name="Culley D."/>
            <person name="Daum C."/>
            <person name="Ezra D."/>
            <person name="Gonzalez J."/>
            <person name="Henrissat B."/>
            <person name="Kuo A."/>
            <person name="Liang C."/>
            <person name="Lipzen A."/>
            <person name="Lutzoni F."/>
            <person name="Magnuson J."/>
            <person name="Mondo S."/>
            <person name="Nolan M."/>
            <person name="Ohm R."/>
            <person name="Pangilinan J."/>
            <person name="Park H.-J."/>
            <person name="Ramirez L."/>
            <person name="Alfaro M."/>
            <person name="Sun H."/>
            <person name="Tritt A."/>
            <person name="Yoshinaga Y."/>
            <person name="Zwiers L.-H."/>
            <person name="Turgeon B."/>
            <person name="Goodwin S."/>
            <person name="Spatafora J."/>
            <person name="Crous P."/>
            <person name="Grigoriev I."/>
        </authorList>
    </citation>
    <scope>NUCLEOTIDE SEQUENCE</scope>
    <source>
        <strain evidence="3">CBS 262.69</strain>
    </source>
</reference>
<keyword evidence="4" id="KW-1185">Reference proteome</keyword>
<dbReference type="Pfam" id="PF06985">
    <property type="entry name" value="HET"/>
    <property type="match status" value="1"/>
</dbReference>
<dbReference type="PANTHER" id="PTHR24148">
    <property type="entry name" value="ANKYRIN REPEAT DOMAIN-CONTAINING PROTEIN 39 HOMOLOG-RELATED"/>
    <property type="match status" value="1"/>
</dbReference>
<feature type="region of interest" description="Disordered" evidence="1">
    <location>
        <begin position="1"/>
        <end position="28"/>
    </location>
</feature>
<protein>
    <submittedName>
        <fullName evidence="3">HET-domain-containing protein</fullName>
    </submittedName>
</protein>
<proteinExistence type="predicted"/>
<sequence>METPNPALTTKLGRLKEKQNHASAPADVDPTAPINKLVYAGLPLPDPLGSIRLVRLHQDPKTGAISGAMSVFEREDAPMYVALSYEWGPGPAEHEITVNGKPFFIRKNLADCFKAFCKPRTSHRLLALALRGNTIGAATVPPDVVVEDSLWFWIDQICINQSNLSERGHQVNLMDHVYYYAGLVAAWLGPCDDEALENDMKLNFATAQCTYWERLWIVQELSMAKAVVLYLGEREKAWRSYKSFLVSKMYQQGRDFGQMPAYNVMQGLFIMQNHKTKHGAWTLPELMWIWKRQKCTDPRDRVFAMLSLLGQERRDEFDKLMSSSEYYSKTVEQVHKAALAHHPIRRPVPLLLTKFRNQKVR</sequence>
<accession>A0A6G1HIQ1</accession>
<dbReference type="OrthoDB" id="2157530at2759"/>
<dbReference type="Proteomes" id="UP000799640">
    <property type="component" value="Unassembled WGS sequence"/>
</dbReference>